<dbReference type="GO" id="GO:0005829">
    <property type="term" value="C:cytosol"/>
    <property type="evidence" value="ECO:0007669"/>
    <property type="project" value="TreeGrafter"/>
</dbReference>
<keyword evidence="4 5" id="KW-0648">Protein biosynthesis</keyword>
<feature type="domain" description="Formyl transferase C-terminal" evidence="7">
    <location>
        <begin position="212"/>
        <end position="318"/>
    </location>
</feature>
<dbReference type="PANTHER" id="PTHR11138">
    <property type="entry name" value="METHIONYL-TRNA FORMYLTRANSFERASE"/>
    <property type="match status" value="1"/>
</dbReference>
<evidence type="ECO:0000313" key="9">
    <source>
        <dbReference type="Proteomes" id="UP000189733"/>
    </source>
</evidence>
<keyword evidence="3 5" id="KW-0808">Transferase</keyword>
<evidence type="ECO:0000256" key="1">
    <source>
        <dbReference type="ARBA" id="ARBA00010699"/>
    </source>
</evidence>
<dbReference type="InterPro" id="IPR036477">
    <property type="entry name" value="Formyl_transf_N_sf"/>
</dbReference>
<protein>
    <recommendedName>
        <fullName evidence="2 5">Methionyl-tRNA formyltransferase</fullName>
        <ecNumber evidence="2 5">2.1.2.9</ecNumber>
    </recommendedName>
</protein>
<keyword evidence="9" id="KW-1185">Reference proteome</keyword>
<comment type="function">
    <text evidence="5">Attaches a formyl group to the free amino group of methionyl-tRNA(fMet). The formyl group appears to play a dual role in the initiator identity of N-formylmethionyl-tRNA by promoting its recognition by IF2 and preventing the misappropriation of this tRNA by the elongation apparatus.</text>
</comment>
<dbReference type="NCBIfam" id="TIGR00460">
    <property type="entry name" value="fmt"/>
    <property type="match status" value="1"/>
</dbReference>
<feature type="domain" description="Formyl transferase N-terminal" evidence="6">
    <location>
        <begin position="10"/>
        <end position="189"/>
    </location>
</feature>
<dbReference type="Proteomes" id="UP000189733">
    <property type="component" value="Unassembled WGS sequence"/>
</dbReference>
<comment type="similarity">
    <text evidence="1 5">Belongs to the Fmt family.</text>
</comment>
<dbReference type="Pfam" id="PF00551">
    <property type="entry name" value="Formyl_trans_N"/>
    <property type="match status" value="1"/>
</dbReference>
<accession>A0A1T4WBN7</accession>
<organism evidence="8 9">
    <name type="scientific">Desulfobaculum bizertense DSM 18034</name>
    <dbReference type="NCBI Taxonomy" id="1121442"/>
    <lineage>
        <taxon>Bacteria</taxon>
        <taxon>Pseudomonadati</taxon>
        <taxon>Thermodesulfobacteriota</taxon>
        <taxon>Desulfovibrionia</taxon>
        <taxon>Desulfovibrionales</taxon>
        <taxon>Desulfovibrionaceae</taxon>
        <taxon>Desulfobaculum</taxon>
    </lineage>
</organism>
<dbReference type="InterPro" id="IPR002376">
    <property type="entry name" value="Formyl_transf_N"/>
</dbReference>
<dbReference type="GO" id="GO:0004479">
    <property type="term" value="F:methionyl-tRNA formyltransferase activity"/>
    <property type="evidence" value="ECO:0007669"/>
    <property type="project" value="UniProtKB-UniRule"/>
</dbReference>
<dbReference type="EC" id="2.1.2.9" evidence="2 5"/>
<evidence type="ECO:0000259" key="7">
    <source>
        <dbReference type="Pfam" id="PF02911"/>
    </source>
</evidence>
<dbReference type="Pfam" id="PF02911">
    <property type="entry name" value="Formyl_trans_C"/>
    <property type="match status" value="1"/>
</dbReference>
<dbReference type="Gene3D" id="3.40.50.12230">
    <property type="match status" value="1"/>
</dbReference>
<gene>
    <name evidence="5" type="primary">fmt</name>
    <name evidence="8" type="ORF">SAMN02745702_02009</name>
</gene>
<evidence type="ECO:0000256" key="2">
    <source>
        <dbReference type="ARBA" id="ARBA00012261"/>
    </source>
</evidence>
<feature type="binding site" evidence="5">
    <location>
        <begin position="118"/>
        <end position="121"/>
    </location>
    <ligand>
        <name>(6S)-5,6,7,8-tetrahydrofolate</name>
        <dbReference type="ChEBI" id="CHEBI:57453"/>
    </ligand>
</feature>
<dbReference type="OrthoDB" id="9802815at2"/>
<dbReference type="PANTHER" id="PTHR11138:SF5">
    <property type="entry name" value="METHIONYL-TRNA FORMYLTRANSFERASE, MITOCHONDRIAL"/>
    <property type="match status" value="1"/>
</dbReference>
<dbReference type="AlphaFoldDB" id="A0A1T4WBN7"/>
<dbReference type="InterPro" id="IPR001555">
    <property type="entry name" value="GART_AS"/>
</dbReference>
<reference evidence="8 9" key="1">
    <citation type="submission" date="2017-02" db="EMBL/GenBank/DDBJ databases">
        <authorList>
            <person name="Peterson S.W."/>
        </authorList>
    </citation>
    <scope>NUCLEOTIDE SEQUENCE [LARGE SCALE GENOMIC DNA]</scope>
    <source>
        <strain evidence="8 9">DSM 18034</strain>
    </source>
</reference>
<dbReference type="InterPro" id="IPR005793">
    <property type="entry name" value="Formyl_trans_C"/>
</dbReference>
<proteinExistence type="inferred from homology"/>
<dbReference type="InterPro" id="IPR044135">
    <property type="entry name" value="Met-tRNA-FMT_C"/>
</dbReference>
<sequence length="325" mass="35052">MAAQDKKAFKVVFMGTPEFSRVILEALIAHDGCEVIAAYSQPDRPCGRGQVCKPTEVKKCALEHGIPVHQPLNFKEQSAIDELAALEPDLLVVAAYGLILPQAVLDIAPSGAMNVHTSLLPKYRGAAPIQRAILNGDDFTGVTIMQMDKGMDTGDILLARALAIGMNDTAETLHDELAALGGRMITEAIERLKEGRLAHIAQDDAEATYADKLKKSEGELDWSCSAQDVHNRARAMFPWPGAYFFWQGEGRSKALRISIVPGELGPACSEYGSPEPGTIVGEVDGKLAIACADRLYLVPSVKPAGKKSMEPQAFLCGYMQRCATK</sequence>
<dbReference type="InterPro" id="IPR011034">
    <property type="entry name" value="Formyl_transferase-like_C_sf"/>
</dbReference>
<dbReference type="PROSITE" id="PS00373">
    <property type="entry name" value="GART"/>
    <property type="match status" value="1"/>
</dbReference>
<comment type="catalytic activity">
    <reaction evidence="5">
        <text>L-methionyl-tRNA(fMet) + (6R)-10-formyltetrahydrofolate = N-formyl-L-methionyl-tRNA(fMet) + (6S)-5,6,7,8-tetrahydrofolate + H(+)</text>
        <dbReference type="Rhea" id="RHEA:24380"/>
        <dbReference type="Rhea" id="RHEA-COMP:9952"/>
        <dbReference type="Rhea" id="RHEA-COMP:9953"/>
        <dbReference type="ChEBI" id="CHEBI:15378"/>
        <dbReference type="ChEBI" id="CHEBI:57453"/>
        <dbReference type="ChEBI" id="CHEBI:78530"/>
        <dbReference type="ChEBI" id="CHEBI:78844"/>
        <dbReference type="ChEBI" id="CHEBI:195366"/>
        <dbReference type="EC" id="2.1.2.9"/>
    </reaction>
</comment>
<evidence type="ECO:0000256" key="4">
    <source>
        <dbReference type="ARBA" id="ARBA00022917"/>
    </source>
</evidence>
<evidence type="ECO:0000256" key="3">
    <source>
        <dbReference type="ARBA" id="ARBA00022679"/>
    </source>
</evidence>
<dbReference type="InterPro" id="IPR041711">
    <property type="entry name" value="Met-tRNA-FMT_N"/>
</dbReference>
<evidence type="ECO:0000259" key="6">
    <source>
        <dbReference type="Pfam" id="PF00551"/>
    </source>
</evidence>
<dbReference type="STRING" id="1121442.SAMN02745702_02009"/>
<evidence type="ECO:0000256" key="5">
    <source>
        <dbReference type="HAMAP-Rule" id="MF_00182"/>
    </source>
</evidence>
<name>A0A1T4WBN7_9BACT</name>
<dbReference type="SUPFAM" id="SSF50486">
    <property type="entry name" value="FMT C-terminal domain-like"/>
    <property type="match status" value="1"/>
</dbReference>
<evidence type="ECO:0000313" key="8">
    <source>
        <dbReference type="EMBL" id="SKA74703.1"/>
    </source>
</evidence>
<dbReference type="CDD" id="cd08704">
    <property type="entry name" value="Met_tRNA_FMT_C"/>
    <property type="match status" value="1"/>
</dbReference>
<dbReference type="HAMAP" id="MF_00182">
    <property type="entry name" value="Formyl_trans"/>
    <property type="match status" value="1"/>
</dbReference>
<dbReference type="SUPFAM" id="SSF53328">
    <property type="entry name" value="Formyltransferase"/>
    <property type="match status" value="1"/>
</dbReference>
<dbReference type="EMBL" id="FUYA01000006">
    <property type="protein sequence ID" value="SKA74703.1"/>
    <property type="molecule type" value="Genomic_DNA"/>
</dbReference>
<dbReference type="CDD" id="cd08646">
    <property type="entry name" value="FMT_core_Met-tRNA-FMT_N"/>
    <property type="match status" value="1"/>
</dbReference>
<dbReference type="InterPro" id="IPR005794">
    <property type="entry name" value="Fmt"/>
</dbReference>
<dbReference type="RefSeq" id="WP_078685287.1">
    <property type="nucleotide sequence ID" value="NZ_FUYA01000006.1"/>
</dbReference>